<dbReference type="EMBL" id="CAJOBA010009329">
    <property type="protein sequence ID" value="CAF3848794.1"/>
    <property type="molecule type" value="Genomic_DNA"/>
</dbReference>
<dbReference type="Gene3D" id="3.30.420.10">
    <property type="entry name" value="Ribonuclease H-like superfamily/Ribonuclease H"/>
    <property type="match status" value="1"/>
</dbReference>
<gene>
    <name evidence="1" type="ORF">OVA965_LOCUS18619</name>
    <name evidence="2" type="ORF">TMI583_LOCUS18631</name>
</gene>
<evidence type="ECO:0000313" key="1">
    <source>
        <dbReference type="EMBL" id="CAF1086389.1"/>
    </source>
</evidence>
<dbReference type="InterPro" id="IPR036397">
    <property type="entry name" value="RNaseH_sf"/>
</dbReference>
<comment type="caution">
    <text evidence="1">The sequence shown here is derived from an EMBL/GenBank/DDBJ whole genome shotgun (WGS) entry which is preliminary data.</text>
</comment>
<evidence type="ECO:0000313" key="3">
    <source>
        <dbReference type="Proteomes" id="UP000677228"/>
    </source>
</evidence>
<sequence length="361" mass="41216">MTKGHETYTASFKNNVLQEYRRGIHGCGFKSLAKGCKIKGGHTLIAQWYRQWDGTIGSLERKSGGGRPRSMTKQEVTRYILNFVKRKNRQYKPVDYRTVQSHIDTSLHRKVPLSTIQRYGRKECGIKSKQTNELIPRDLDPGYWMEIANFRRLLQRIGNDRLIFFDETAVYYTMYPRRTLVAPGQQALIIVDKPSAYASRYDLTGAINGSQPIACMVLTPDDRKEKDIKGVRKHIVNEWILKKLAPAINRLAIDNVYLICDKSRAHNKLDMMQAFKDANCPPVIGIHYVSTASSKYISPLDNPIWHSLKETHRGLYPITASNLPKLISKTFFSLSCTEIRGAYRKCAISYGAGVFYDQPNG</sequence>
<name>A0A8S2E4Q6_9BILA</name>
<dbReference type="Proteomes" id="UP000682733">
    <property type="component" value="Unassembled WGS sequence"/>
</dbReference>
<protein>
    <submittedName>
        <fullName evidence="1">Uncharacterized protein</fullName>
    </submittedName>
</protein>
<evidence type="ECO:0000313" key="2">
    <source>
        <dbReference type="EMBL" id="CAF3848794.1"/>
    </source>
</evidence>
<dbReference type="Proteomes" id="UP000677228">
    <property type="component" value="Unassembled WGS sequence"/>
</dbReference>
<dbReference type="GO" id="GO:0003676">
    <property type="term" value="F:nucleic acid binding"/>
    <property type="evidence" value="ECO:0007669"/>
    <property type="project" value="InterPro"/>
</dbReference>
<proteinExistence type="predicted"/>
<reference evidence="1" key="1">
    <citation type="submission" date="2021-02" db="EMBL/GenBank/DDBJ databases">
        <authorList>
            <person name="Nowell W R."/>
        </authorList>
    </citation>
    <scope>NUCLEOTIDE SEQUENCE</scope>
</reference>
<dbReference type="EMBL" id="CAJNOK010009312">
    <property type="protein sequence ID" value="CAF1086389.1"/>
    <property type="molecule type" value="Genomic_DNA"/>
</dbReference>
<accession>A0A8S2E4Q6</accession>
<dbReference type="AlphaFoldDB" id="A0A8S2E4Q6"/>
<organism evidence="1 3">
    <name type="scientific">Didymodactylos carnosus</name>
    <dbReference type="NCBI Taxonomy" id="1234261"/>
    <lineage>
        <taxon>Eukaryota</taxon>
        <taxon>Metazoa</taxon>
        <taxon>Spiralia</taxon>
        <taxon>Gnathifera</taxon>
        <taxon>Rotifera</taxon>
        <taxon>Eurotatoria</taxon>
        <taxon>Bdelloidea</taxon>
        <taxon>Philodinida</taxon>
        <taxon>Philodinidae</taxon>
        <taxon>Didymodactylos</taxon>
    </lineage>
</organism>